<keyword evidence="3" id="KW-0460">Magnesium</keyword>
<dbReference type="AlphaFoldDB" id="A0A3P3TBW4"/>
<dbReference type="InterPro" id="IPR050792">
    <property type="entry name" value="ADP-ribosylglycohydrolase"/>
</dbReference>
<organism evidence="4 5">
    <name type="scientific">Paenibacillus oralis</name>
    <dbReference type="NCBI Taxonomy" id="2490856"/>
    <lineage>
        <taxon>Bacteria</taxon>
        <taxon>Bacillati</taxon>
        <taxon>Bacillota</taxon>
        <taxon>Bacilli</taxon>
        <taxon>Bacillales</taxon>
        <taxon>Paenibacillaceae</taxon>
        <taxon>Paenibacillus</taxon>
    </lineage>
</organism>
<dbReference type="OrthoDB" id="9798107at2"/>
<feature type="binding site" evidence="3">
    <location>
        <position position="73"/>
    </location>
    <ligand>
        <name>Mg(2+)</name>
        <dbReference type="ChEBI" id="CHEBI:18420"/>
        <label>1</label>
    </ligand>
</feature>
<feature type="binding site" evidence="3">
    <location>
        <position position="280"/>
    </location>
    <ligand>
        <name>Mg(2+)</name>
        <dbReference type="ChEBI" id="CHEBI:18420"/>
        <label>1</label>
    </ligand>
</feature>
<evidence type="ECO:0000313" key="4">
    <source>
        <dbReference type="EMBL" id="RRJ55009.1"/>
    </source>
</evidence>
<comment type="similarity">
    <text evidence="1">Belongs to the ADP-ribosylglycohydrolase family.</text>
</comment>
<protein>
    <submittedName>
        <fullName evidence="4">ADP-ribosylglycohydrolase family protein</fullName>
    </submittedName>
</protein>
<sequence>MDEYLDAQETVSENFPRIHPTFSDQILGAVVGSCVGDALGVPAEFKSRDALSAKSIEGMTGFGTWNQPEGTWSDDSSMSLCTLEALVDGYSLTSIAGRFLMWYREGYWTPYGNVFDIGNTTKMALDNLSTVPSPELAGLYDEYSNGNGSLMRILPISFITYKMPFEKRIQIISEVSSITHAHRRSIIACIILVEFASNLLCGNDRFMSYKMMQDTIKEHFGSEMEVTHFPLVYTDISRLPADFIRSGGYVVDTLEAAFWCVLNYHSYREVVLSAVNLGGDTDTTGCVAGGLAGLAFGFENIPPEWVNVLARMDEIKDLTHQFLNSLDS</sequence>
<dbReference type="GO" id="GO:0046872">
    <property type="term" value="F:metal ion binding"/>
    <property type="evidence" value="ECO:0007669"/>
    <property type="project" value="UniProtKB-KW"/>
</dbReference>
<comment type="caution">
    <text evidence="4">The sequence shown here is derived from an EMBL/GenBank/DDBJ whole genome shotgun (WGS) entry which is preliminary data.</text>
</comment>
<dbReference type="GO" id="GO:0016787">
    <property type="term" value="F:hydrolase activity"/>
    <property type="evidence" value="ECO:0007669"/>
    <property type="project" value="UniProtKB-KW"/>
</dbReference>
<dbReference type="EMBL" id="RRCN01000002">
    <property type="protein sequence ID" value="RRJ55009.1"/>
    <property type="molecule type" value="Genomic_DNA"/>
</dbReference>
<dbReference type="SUPFAM" id="SSF101478">
    <property type="entry name" value="ADP-ribosylglycohydrolase"/>
    <property type="match status" value="1"/>
</dbReference>
<evidence type="ECO:0000256" key="1">
    <source>
        <dbReference type="ARBA" id="ARBA00010702"/>
    </source>
</evidence>
<keyword evidence="5" id="KW-1185">Reference proteome</keyword>
<feature type="binding site" evidence="3">
    <location>
        <position position="75"/>
    </location>
    <ligand>
        <name>Mg(2+)</name>
        <dbReference type="ChEBI" id="CHEBI:18420"/>
        <label>1</label>
    </ligand>
</feature>
<dbReference type="PANTHER" id="PTHR16222:SF24">
    <property type="entry name" value="ADP-RIBOSYLHYDROLASE ARH3"/>
    <property type="match status" value="1"/>
</dbReference>
<accession>A0A3P3TBW4</accession>
<dbReference type="Pfam" id="PF03747">
    <property type="entry name" value="ADP_ribosyl_GH"/>
    <property type="match status" value="1"/>
</dbReference>
<dbReference type="Proteomes" id="UP000267017">
    <property type="component" value="Unassembled WGS sequence"/>
</dbReference>
<dbReference type="Gene3D" id="1.10.4080.10">
    <property type="entry name" value="ADP-ribosylation/Crystallin J1"/>
    <property type="match status" value="1"/>
</dbReference>
<feature type="binding site" evidence="3">
    <location>
        <position position="283"/>
    </location>
    <ligand>
        <name>Mg(2+)</name>
        <dbReference type="ChEBI" id="CHEBI:18420"/>
        <label>1</label>
    </ligand>
</feature>
<keyword evidence="2 4" id="KW-0378">Hydrolase</keyword>
<gene>
    <name evidence="4" type="ORF">EHV15_34675</name>
</gene>
<reference evidence="4 5" key="1">
    <citation type="submission" date="2018-11" db="EMBL/GenBank/DDBJ databases">
        <title>Genome sequencing of Paenibacillus sp. KCOM 3021 (= ChDC PVNT-B20).</title>
        <authorList>
            <person name="Kook J.-K."/>
            <person name="Park S.-N."/>
            <person name="Lim Y.K."/>
        </authorList>
    </citation>
    <scope>NUCLEOTIDE SEQUENCE [LARGE SCALE GENOMIC DNA]</scope>
    <source>
        <strain evidence="4 5">KCOM 3021</strain>
    </source>
</reference>
<evidence type="ECO:0000313" key="5">
    <source>
        <dbReference type="Proteomes" id="UP000267017"/>
    </source>
</evidence>
<dbReference type="InterPro" id="IPR036705">
    <property type="entry name" value="Ribosyl_crysJ1_sf"/>
</dbReference>
<name>A0A3P3TBW4_9BACL</name>
<keyword evidence="3" id="KW-0479">Metal-binding</keyword>
<feature type="binding site" evidence="3">
    <location>
        <position position="282"/>
    </location>
    <ligand>
        <name>Mg(2+)</name>
        <dbReference type="ChEBI" id="CHEBI:18420"/>
        <label>1</label>
    </ligand>
</feature>
<proteinExistence type="inferred from homology"/>
<dbReference type="PANTHER" id="PTHR16222">
    <property type="entry name" value="ADP-RIBOSYLGLYCOHYDROLASE"/>
    <property type="match status" value="1"/>
</dbReference>
<feature type="binding site" evidence="3">
    <location>
        <position position="74"/>
    </location>
    <ligand>
        <name>Mg(2+)</name>
        <dbReference type="ChEBI" id="CHEBI:18420"/>
        <label>1</label>
    </ligand>
</feature>
<comment type="cofactor">
    <cofactor evidence="3">
        <name>Mg(2+)</name>
        <dbReference type="ChEBI" id="CHEBI:18420"/>
    </cofactor>
    <text evidence="3">Binds 2 magnesium ions per subunit.</text>
</comment>
<evidence type="ECO:0000256" key="2">
    <source>
        <dbReference type="ARBA" id="ARBA00022801"/>
    </source>
</evidence>
<evidence type="ECO:0000256" key="3">
    <source>
        <dbReference type="PIRSR" id="PIRSR605502-1"/>
    </source>
</evidence>
<dbReference type="InterPro" id="IPR005502">
    <property type="entry name" value="Ribosyl_crysJ1"/>
</dbReference>